<sequence>MRIFVTGASGFIGSAIVPELLVAGHEVVGLVRSDESARAVEAAGARAHRGSLEDLDGLRAGAAESDGVIHAGFVHDFSRFREVCEIDRRAVEALGDVLAGSGRPLVVTSGVGVLPGGGLATEDTAPPSGPDAMPRAASERATEAAAARGVRAMVLRLPPSVHGDGDRGFVPMLAAVAREKGVSAYVGEGLNRWPAVHRLDAARLYRLTLERGRAGARYHGIADEGVPFREIAAVIGRHVGVPVASKAFEEAPGHFGWFGHFAALDIPSSSRKTREELGWEPTQPGLIADIDRPTYFGA</sequence>
<dbReference type="Proteomes" id="UP000324233">
    <property type="component" value="Chromosome"/>
</dbReference>
<dbReference type="PANTHER" id="PTHR48079:SF6">
    <property type="entry name" value="NAD(P)-BINDING DOMAIN-CONTAINING PROTEIN-RELATED"/>
    <property type="match status" value="1"/>
</dbReference>
<dbReference type="CDD" id="cd05262">
    <property type="entry name" value="SDR_a7"/>
    <property type="match status" value="1"/>
</dbReference>
<dbReference type="InterPro" id="IPR036291">
    <property type="entry name" value="NAD(P)-bd_dom_sf"/>
</dbReference>
<dbReference type="GO" id="GO:0004029">
    <property type="term" value="F:aldehyde dehydrogenase (NAD+) activity"/>
    <property type="evidence" value="ECO:0007669"/>
    <property type="project" value="TreeGrafter"/>
</dbReference>
<dbReference type="KEGG" id="agv:OJF2_43810"/>
<name>A0A5B9W6H9_9BACT</name>
<dbReference type="InterPro" id="IPR051783">
    <property type="entry name" value="NAD(P)-dependent_oxidoreduct"/>
</dbReference>
<dbReference type="InterPro" id="IPR001509">
    <property type="entry name" value="Epimerase_deHydtase"/>
</dbReference>
<dbReference type="RefSeq" id="WP_148595571.1">
    <property type="nucleotide sequence ID" value="NZ_CP042997.1"/>
</dbReference>
<evidence type="ECO:0000313" key="3">
    <source>
        <dbReference type="Proteomes" id="UP000324233"/>
    </source>
</evidence>
<accession>A0A5B9W6H9</accession>
<feature type="domain" description="NAD-dependent epimerase/dehydratase" evidence="1">
    <location>
        <begin position="3"/>
        <end position="216"/>
    </location>
</feature>
<dbReference type="Gene3D" id="3.40.50.720">
    <property type="entry name" value="NAD(P)-binding Rossmann-like Domain"/>
    <property type="match status" value="1"/>
</dbReference>
<protein>
    <recommendedName>
        <fullName evidence="1">NAD-dependent epimerase/dehydratase domain-containing protein</fullName>
    </recommendedName>
</protein>
<gene>
    <name evidence="2" type="ORF">OJF2_43810</name>
</gene>
<dbReference type="PANTHER" id="PTHR48079">
    <property type="entry name" value="PROTEIN YEEZ"/>
    <property type="match status" value="1"/>
</dbReference>
<proteinExistence type="predicted"/>
<dbReference type="EMBL" id="CP042997">
    <property type="protein sequence ID" value="QEH35824.1"/>
    <property type="molecule type" value="Genomic_DNA"/>
</dbReference>
<dbReference type="GO" id="GO:0005737">
    <property type="term" value="C:cytoplasm"/>
    <property type="evidence" value="ECO:0007669"/>
    <property type="project" value="TreeGrafter"/>
</dbReference>
<evidence type="ECO:0000313" key="2">
    <source>
        <dbReference type="EMBL" id="QEH35824.1"/>
    </source>
</evidence>
<reference evidence="2 3" key="1">
    <citation type="submission" date="2019-08" db="EMBL/GenBank/DDBJ databases">
        <title>Deep-cultivation of Planctomycetes and their phenomic and genomic characterization uncovers novel biology.</title>
        <authorList>
            <person name="Wiegand S."/>
            <person name="Jogler M."/>
            <person name="Boedeker C."/>
            <person name="Pinto D."/>
            <person name="Vollmers J."/>
            <person name="Rivas-Marin E."/>
            <person name="Kohn T."/>
            <person name="Peeters S.H."/>
            <person name="Heuer A."/>
            <person name="Rast P."/>
            <person name="Oberbeckmann S."/>
            <person name="Bunk B."/>
            <person name="Jeske O."/>
            <person name="Meyerdierks A."/>
            <person name="Storesund J.E."/>
            <person name="Kallscheuer N."/>
            <person name="Luecker S."/>
            <person name="Lage O.M."/>
            <person name="Pohl T."/>
            <person name="Merkel B.J."/>
            <person name="Hornburger P."/>
            <person name="Mueller R.-W."/>
            <person name="Bruemmer F."/>
            <person name="Labrenz M."/>
            <person name="Spormann A.M."/>
            <person name="Op den Camp H."/>
            <person name="Overmann J."/>
            <person name="Amann R."/>
            <person name="Jetten M.S.M."/>
            <person name="Mascher T."/>
            <person name="Medema M.H."/>
            <person name="Devos D.P."/>
            <person name="Kaster A.-K."/>
            <person name="Ovreas L."/>
            <person name="Rohde M."/>
            <person name="Galperin M.Y."/>
            <person name="Jogler C."/>
        </authorList>
    </citation>
    <scope>NUCLEOTIDE SEQUENCE [LARGE SCALE GENOMIC DNA]</scope>
    <source>
        <strain evidence="2 3">OJF2</strain>
    </source>
</reference>
<dbReference type="AlphaFoldDB" id="A0A5B9W6H9"/>
<dbReference type="Pfam" id="PF01370">
    <property type="entry name" value="Epimerase"/>
    <property type="match status" value="1"/>
</dbReference>
<dbReference type="SUPFAM" id="SSF51735">
    <property type="entry name" value="NAD(P)-binding Rossmann-fold domains"/>
    <property type="match status" value="1"/>
</dbReference>
<evidence type="ECO:0000259" key="1">
    <source>
        <dbReference type="Pfam" id="PF01370"/>
    </source>
</evidence>
<dbReference type="OrthoDB" id="9811743at2"/>
<keyword evidence="3" id="KW-1185">Reference proteome</keyword>
<organism evidence="2 3">
    <name type="scientific">Aquisphaera giovannonii</name>
    <dbReference type="NCBI Taxonomy" id="406548"/>
    <lineage>
        <taxon>Bacteria</taxon>
        <taxon>Pseudomonadati</taxon>
        <taxon>Planctomycetota</taxon>
        <taxon>Planctomycetia</taxon>
        <taxon>Isosphaerales</taxon>
        <taxon>Isosphaeraceae</taxon>
        <taxon>Aquisphaera</taxon>
    </lineage>
</organism>